<protein>
    <submittedName>
        <fullName evidence="2">Alpha/beta fold hydrolase</fullName>
    </submittedName>
</protein>
<dbReference type="AlphaFoldDB" id="A0A8T8HX38"/>
<evidence type="ECO:0000256" key="1">
    <source>
        <dbReference type="SAM" id="SignalP"/>
    </source>
</evidence>
<dbReference type="Pfam" id="PF01674">
    <property type="entry name" value="Lipase_2"/>
    <property type="match status" value="1"/>
</dbReference>
<dbReference type="EMBL" id="CP072788">
    <property type="protein sequence ID" value="QTR03072.1"/>
    <property type="molecule type" value="Genomic_DNA"/>
</dbReference>
<evidence type="ECO:0000313" key="3">
    <source>
        <dbReference type="Proteomes" id="UP000671828"/>
    </source>
</evidence>
<dbReference type="PANTHER" id="PTHR37574">
    <property type="entry name" value="LIPASE B"/>
    <property type="match status" value="1"/>
</dbReference>
<dbReference type="Gene3D" id="3.40.50.1820">
    <property type="entry name" value="alpha/beta hydrolase"/>
    <property type="match status" value="1"/>
</dbReference>
<dbReference type="Proteomes" id="UP000671828">
    <property type="component" value="Chromosome"/>
</dbReference>
<keyword evidence="2" id="KW-0378">Hydrolase</keyword>
<organism evidence="2 3">
    <name type="scientific">Saccharothrix algeriensis</name>
    <dbReference type="NCBI Taxonomy" id="173560"/>
    <lineage>
        <taxon>Bacteria</taxon>
        <taxon>Bacillati</taxon>
        <taxon>Actinomycetota</taxon>
        <taxon>Actinomycetes</taxon>
        <taxon>Pseudonocardiales</taxon>
        <taxon>Pseudonocardiaceae</taxon>
        <taxon>Saccharothrix</taxon>
    </lineage>
</organism>
<dbReference type="GO" id="GO:0016787">
    <property type="term" value="F:hydrolase activity"/>
    <property type="evidence" value="ECO:0007669"/>
    <property type="project" value="UniProtKB-KW"/>
</dbReference>
<accession>A0A8T8HX38</accession>
<evidence type="ECO:0000313" key="2">
    <source>
        <dbReference type="EMBL" id="QTR03072.1"/>
    </source>
</evidence>
<dbReference type="GO" id="GO:0016042">
    <property type="term" value="P:lipid catabolic process"/>
    <property type="evidence" value="ECO:0007669"/>
    <property type="project" value="InterPro"/>
</dbReference>
<dbReference type="InterPro" id="IPR002918">
    <property type="entry name" value="Lipase_EstA/Esterase_EstB"/>
</dbReference>
<reference evidence="2" key="1">
    <citation type="submission" date="2021-04" db="EMBL/GenBank/DDBJ databases">
        <title>Saccharothrix algeriensis WGS.</title>
        <authorList>
            <person name="Stuskova K."/>
            <person name="Hakalova E."/>
            <person name="Tebbal A.B."/>
            <person name="Eichmeier A."/>
        </authorList>
    </citation>
    <scope>NUCLEOTIDE SEQUENCE</scope>
    <source>
        <strain evidence="2">NRRL B-24137</strain>
    </source>
</reference>
<keyword evidence="1" id="KW-0732">Signal</keyword>
<name>A0A8T8HX38_9PSEU</name>
<feature type="chain" id="PRO_5035893986" evidence="1">
    <location>
        <begin position="23"/>
        <end position="311"/>
    </location>
</feature>
<feature type="signal peptide" evidence="1">
    <location>
        <begin position="1"/>
        <end position="22"/>
    </location>
</feature>
<dbReference type="SUPFAM" id="SSF53474">
    <property type="entry name" value="alpha/beta-Hydrolases"/>
    <property type="match status" value="1"/>
</dbReference>
<dbReference type="InterPro" id="IPR053228">
    <property type="entry name" value="Stereospecific_Lipase"/>
</dbReference>
<gene>
    <name evidence="2" type="ORF">J7S33_29565</name>
</gene>
<dbReference type="InterPro" id="IPR029058">
    <property type="entry name" value="AB_hydrolase_fold"/>
</dbReference>
<dbReference type="PANTHER" id="PTHR37574:SF1">
    <property type="entry name" value="LIPASE B"/>
    <property type="match status" value="1"/>
</dbReference>
<proteinExistence type="predicted"/>
<sequence>MRRLPAVLAVLLLLLLPAEVSATPGDPGSLAGAAALANAALRPDTPPPGANNWSCVPPPEHPRPVVLVHATFSNMTYNWFALSPLLAERGYCVFAFNYGQRPGRVVGLPGSRLPGGVAPVAESAAELAAFVEEVAARPGAPRVDLVGHSQGGLMPRHYLKFLGGAARVHHLVGLAPPNHGTSVVGLARLPGAPELLAAGLGRSVADQVVGSEFLRALNAGGDTVPGVRYTVIATRYDEVVTPYTSAFLDGPRVTNITLQRLCGPAQASEHLAVPFDPAVLRHVLNALDPAHARPATCGLALPVVGGLAAVR</sequence>